<gene>
    <name evidence="2" type="ORF">TCIL3000_7_5950</name>
</gene>
<accession>G0UQX0</accession>
<organism evidence="2">
    <name type="scientific">Trypanosoma congolense (strain IL3000)</name>
    <dbReference type="NCBI Taxonomy" id="1068625"/>
    <lineage>
        <taxon>Eukaryota</taxon>
        <taxon>Discoba</taxon>
        <taxon>Euglenozoa</taxon>
        <taxon>Kinetoplastea</taxon>
        <taxon>Metakinetoplastina</taxon>
        <taxon>Trypanosomatida</taxon>
        <taxon>Trypanosomatidae</taxon>
        <taxon>Trypanosoma</taxon>
        <taxon>Nannomonas</taxon>
    </lineage>
</organism>
<keyword evidence="1" id="KW-0812">Transmembrane</keyword>
<keyword evidence="1" id="KW-0472">Membrane</keyword>
<proteinExistence type="predicted"/>
<sequence length="108" mass="12867">MACILFFEGVGAWVTLLPVHEFTRFIHIRVCLITHIFKHVLCDAASHVFHTFYFFFFLPFLLFLFRRFHLTAAAHLAIHISSFFSFGRLQCREFRIRRFLIAVTHVPH</sequence>
<reference evidence="2" key="1">
    <citation type="journal article" date="2012" name="Proc. Natl. Acad. Sci. U.S.A.">
        <title>Antigenic diversity is generated by distinct evolutionary mechanisms in African trypanosome species.</title>
        <authorList>
            <person name="Jackson A.P."/>
            <person name="Berry A."/>
            <person name="Aslett M."/>
            <person name="Allison H.C."/>
            <person name="Burton P."/>
            <person name="Vavrova-Anderson J."/>
            <person name="Brown R."/>
            <person name="Browne H."/>
            <person name="Corton N."/>
            <person name="Hauser H."/>
            <person name="Gamble J."/>
            <person name="Gilderthorp R."/>
            <person name="Marcello L."/>
            <person name="McQuillan J."/>
            <person name="Otto T.D."/>
            <person name="Quail M.A."/>
            <person name="Sanders M.J."/>
            <person name="van Tonder A."/>
            <person name="Ginger M.L."/>
            <person name="Field M.C."/>
            <person name="Barry J.D."/>
            <person name="Hertz-Fowler C."/>
            <person name="Berriman M."/>
        </authorList>
    </citation>
    <scope>NUCLEOTIDE SEQUENCE</scope>
    <source>
        <strain evidence="2">IL3000</strain>
    </source>
</reference>
<name>G0UQX0_TRYCI</name>
<evidence type="ECO:0000256" key="1">
    <source>
        <dbReference type="SAM" id="Phobius"/>
    </source>
</evidence>
<keyword evidence="1" id="KW-1133">Transmembrane helix</keyword>
<feature type="transmembrane region" description="Helical" evidence="1">
    <location>
        <begin position="48"/>
        <end position="66"/>
    </location>
</feature>
<dbReference type="EMBL" id="HE575320">
    <property type="protein sequence ID" value="CCC91781.1"/>
    <property type="molecule type" value="Genomic_DNA"/>
</dbReference>
<evidence type="ECO:0000313" key="2">
    <source>
        <dbReference type="EMBL" id="CCC91781.1"/>
    </source>
</evidence>
<dbReference type="AlphaFoldDB" id="G0UQX0"/>
<protein>
    <submittedName>
        <fullName evidence="2">Uncharacterized protein</fullName>
    </submittedName>
</protein>